<sequence length="52" mass="5802">MANVWDFYKPIGGASKEFPVVNGPISLASYFKALDATYKAYRNKTSRIRNSG</sequence>
<name>A0A0M3HKM3_ASCLU</name>
<evidence type="ECO:0000313" key="4">
    <source>
        <dbReference type="WBParaSite" id="ALUE_0000206801-mRNA-1"/>
    </source>
</evidence>
<dbReference type="Pfam" id="PF08540">
    <property type="entry name" value="HMG_CoA_synt_C"/>
    <property type="match status" value="1"/>
</dbReference>
<dbReference type="GO" id="GO:0006084">
    <property type="term" value="P:acetyl-CoA metabolic process"/>
    <property type="evidence" value="ECO:0007669"/>
    <property type="project" value="InterPro"/>
</dbReference>
<feature type="domain" description="Hydroxymethylglutaryl-coenzyme A synthase C-terminal" evidence="2">
    <location>
        <begin position="1"/>
        <end position="49"/>
    </location>
</feature>
<dbReference type="GO" id="GO:0010142">
    <property type="term" value="P:farnesyl diphosphate biosynthetic process, mevalonate pathway"/>
    <property type="evidence" value="ECO:0007669"/>
    <property type="project" value="InterPro"/>
</dbReference>
<dbReference type="Gene3D" id="3.40.47.10">
    <property type="match status" value="1"/>
</dbReference>
<evidence type="ECO:0000256" key="1">
    <source>
        <dbReference type="ARBA" id="ARBA00022679"/>
    </source>
</evidence>
<evidence type="ECO:0000259" key="2">
    <source>
        <dbReference type="Pfam" id="PF08540"/>
    </source>
</evidence>
<dbReference type="WBParaSite" id="ALUE_0000206801-mRNA-1">
    <property type="protein sequence ID" value="ALUE_0000206801-mRNA-1"/>
    <property type="gene ID" value="ALUE_0000206801"/>
</dbReference>
<dbReference type="AlphaFoldDB" id="A0A0M3HKM3"/>
<dbReference type="PANTHER" id="PTHR43323">
    <property type="entry name" value="3-HYDROXY-3-METHYLGLUTARYL COENZYME A SYNTHASE"/>
    <property type="match status" value="1"/>
</dbReference>
<dbReference type="PANTHER" id="PTHR43323:SF2">
    <property type="entry name" value="HYDROXYMETHYLGLUTARYL-COA SYNTHASE"/>
    <property type="match status" value="1"/>
</dbReference>
<accession>A0A0M3HKM3</accession>
<proteinExistence type="predicted"/>
<keyword evidence="1" id="KW-0808">Transferase</keyword>
<evidence type="ECO:0000313" key="3">
    <source>
        <dbReference type="Proteomes" id="UP000036681"/>
    </source>
</evidence>
<keyword evidence="3" id="KW-1185">Reference proteome</keyword>
<reference evidence="4" key="1">
    <citation type="submission" date="2017-02" db="UniProtKB">
        <authorList>
            <consortium name="WormBaseParasite"/>
        </authorList>
    </citation>
    <scope>IDENTIFICATION</scope>
</reference>
<dbReference type="GO" id="GO:0004421">
    <property type="term" value="F:hydroxymethylglutaryl-CoA synthase activity"/>
    <property type="evidence" value="ECO:0007669"/>
    <property type="project" value="InterPro"/>
</dbReference>
<dbReference type="InterPro" id="IPR016039">
    <property type="entry name" value="Thiolase-like"/>
</dbReference>
<organism evidence="3 4">
    <name type="scientific">Ascaris lumbricoides</name>
    <name type="common">Giant roundworm</name>
    <dbReference type="NCBI Taxonomy" id="6252"/>
    <lineage>
        <taxon>Eukaryota</taxon>
        <taxon>Metazoa</taxon>
        <taxon>Ecdysozoa</taxon>
        <taxon>Nematoda</taxon>
        <taxon>Chromadorea</taxon>
        <taxon>Rhabditida</taxon>
        <taxon>Spirurina</taxon>
        <taxon>Ascaridomorpha</taxon>
        <taxon>Ascaridoidea</taxon>
        <taxon>Ascarididae</taxon>
        <taxon>Ascaris</taxon>
    </lineage>
</organism>
<dbReference type="InterPro" id="IPR013746">
    <property type="entry name" value="HMG_CoA_synt_C_dom"/>
</dbReference>
<protein>
    <submittedName>
        <fullName evidence="4">HMG_CoA_synt_C domain-containing protein</fullName>
    </submittedName>
</protein>
<dbReference type="Proteomes" id="UP000036681">
    <property type="component" value="Unplaced"/>
</dbReference>
<dbReference type="SUPFAM" id="SSF53901">
    <property type="entry name" value="Thiolase-like"/>
    <property type="match status" value="1"/>
</dbReference>